<evidence type="ECO:0000313" key="2">
    <source>
        <dbReference type="EMBL" id="KAK6920091.1"/>
    </source>
</evidence>
<name>A0AAN8UY01_9MAGN</name>
<keyword evidence="1" id="KW-0812">Transmembrane</keyword>
<dbReference type="EMBL" id="JBAMMX010000021">
    <property type="protein sequence ID" value="KAK6920091.1"/>
    <property type="molecule type" value="Genomic_DNA"/>
</dbReference>
<feature type="transmembrane region" description="Helical" evidence="1">
    <location>
        <begin position="77"/>
        <end position="98"/>
    </location>
</feature>
<organism evidence="2 3">
    <name type="scientific">Dillenia turbinata</name>
    <dbReference type="NCBI Taxonomy" id="194707"/>
    <lineage>
        <taxon>Eukaryota</taxon>
        <taxon>Viridiplantae</taxon>
        <taxon>Streptophyta</taxon>
        <taxon>Embryophyta</taxon>
        <taxon>Tracheophyta</taxon>
        <taxon>Spermatophyta</taxon>
        <taxon>Magnoliopsida</taxon>
        <taxon>eudicotyledons</taxon>
        <taxon>Gunneridae</taxon>
        <taxon>Pentapetalae</taxon>
        <taxon>Dilleniales</taxon>
        <taxon>Dilleniaceae</taxon>
        <taxon>Dillenia</taxon>
    </lineage>
</organism>
<keyword evidence="3" id="KW-1185">Reference proteome</keyword>
<keyword evidence="1" id="KW-1133">Transmembrane helix</keyword>
<sequence>MSRLLRRFHSNSVQGPLSLIYGSDYADEQLQPLLVHKVIMSFMWFLYRWKTDVFSLALTSRRVGGIERDKLLALDKIATVGIFVIGAMALAEACGVAVQSIQTVGGIR</sequence>
<dbReference type="Proteomes" id="UP001370490">
    <property type="component" value="Unassembled WGS sequence"/>
</dbReference>
<keyword evidence="1" id="KW-0472">Membrane</keyword>
<dbReference type="AlphaFoldDB" id="A0AAN8UY01"/>
<dbReference type="PANTHER" id="PTHR30566">
    <property type="entry name" value="YNAI-RELATED MECHANOSENSITIVE ION CHANNEL"/>
    <property type="match status" value="1"/>
</dbReference>
<gene>
    <name evidence="2" type="ORF">RJ641_015995</name>
</gene>
<feature type="non-terminal residue" evidence="2">
    <location>
        <position position="108"/>
    </location>
</feature>
<accession>A0AAN8UY01</accession>
<proteinExistence type="predicted"/>
<evidence type="ECO:0000256" key="1">
    <source>
        <dbReference type="SAM" id="Phobius"/>
    </source>
</evidence>
<evidence type="ECO:0000313" key="3">
    <source>
        <dbReference type="Proteomes" id="UP001370490"/>
    </source>
</evidence>
<comment type="caution">
    <text evidence="2">The sequence shown here is derived from an EMBL/GenBank/DDBJ whole genome shotgun (WGS) entry which is preliminary data.</text>
</comment>
<dbReference type="PANTHER" id="PTHR30566:SF5">
    <property type="entry name" value="MECHANOSENSITIVE ION CHANNEL PROTEIN 1, MITOCHONDRIAL-RELATED"/>
    <property type="match status" value="1"/>
</dbReference>
<protein>
    <submittedName>
        <fullName evidence="2">Uncharacterized protein</fullName>
    </submittedName>
</protein>
<reference evidence="2 3" key="1">
    <citation type="submission" date="2023-12" db="EMBL/GenBank/DDBJ databases">
        <title>A high-quality genome assembly for Dillenia turbinata (Dilleniales).</title>
        <authorList>
            <person name="Chanderbali A."/>
        </authorList>
    </citation>
    <scope>NUCLEOTIDE SEQUENCE [LARGE SCALE GENOMIC DNA]</scope>
    <source>
        <strain evidence="2">LSX21</strain>
        <tissue evidence="2">Leaf</tissue>
    </source>
</reference>